<dbReference type="SMART" id="SM00563">
    <property type="entry name" value="PlsC"/>
    <property type="match status" value="1"/>
</dbReference>
<dbReference type="Gene3D" id="1.20.1250.20">
    <property type="entry name" value="MFS general substrate transporter like domains"/>
    <property type="match status" value="1"/>
</dbReference>
<evidence type="ECO:0000256" key="1">
    <source>
        <dbReference type="ARBA" id="ARBA00004651"/>
    </source>
</evidence>
<comment type="subcellular location">
    <subcellularLocation>
        <location evidence="1">Cell membrane</location>
        <topology evidence="1">Multi-pass membrane protein</topology>
    </subcellularLocation>
</comment>
<feature type="transmembrane region" description="Helical" evidence="7">
    <location>
        <begin position="175"/>
        <end position="194"/>
    </location>
</feature>
<feature type="domain" description="Phospholipid/glycerol acyltransferase" evidence="8">
    <location>
        <begin position="455"/>
        <end position="571"/>
    </location>
</feature>
<dbReference type="OrthoDB" id="9803968at2"/>
<feature type="transmembrane region" description="Helical" evidence="7">
    <location>
        <begin position="293"/>
        <end position="313"/>
    </location>
</feature>
<keyword evidence="6 7" id="KW-0472">Membrane</keyword>
<evidence type="ECO:0000256" key="2">
    <source>
        <dbReference type="ARBA" id="ARBA00022448"/>
    </source>
</evidence>
<evidence type="ECO:0000256" key="3">
    <source>
        <dbReference type="ARBA" id="ARBA00022475"/>
    </source>
</evidence>
<dbReference type="SUPFAM" id="SSF103473">
    <property type="entry name" value="MFS general substrate transporter"/>
    <property type="match status" value="1"/>
</dbReference>
<feature type="transmembrane region" description="Helical" evidence="7">
    <location>
        <begin position="103"/>
        <end position="124"/>
    </location>
</feature>
<keyword evidence="2" id="KW-0813">Transport</keyword>
<evidence type="ECO:0000313" key="9">
    <source>
        <dbReference type="EMBL" id="SUO92732.1"/>
    </source>
</evidence>
<dbReference type="AlphaFoldDB" id="A0A380MKI6"/>
<dbReference type="InterPro" id="IPR002123">
    <property type="entry name" value="Plipid/glycerol_acylTrfase"/>
</dbReference>
<keyword evidence="3" id="KW-1003">Cell membrane</keyword>
<dbReference type="CDD" id="cd06173">
    <property type="entry name" value="MFS_MefA_like"/>
    <property type="match status" value="1"/>
</dbReference>
<protein>
    <submittedName>
        <fullName evidence="9">Lysophospholipid transporter lplT</fullName>
    </submittedName>
</protein>
<evidence type="ECO:0000313" key="10">
    <source>
        <dbReference type="Proteomes" id="UP000254575"/>
    </source>
</evidence>
<dbReference type="InterPro" id="IPR036259">
    <property type="entry name" value="MFS_trans_sf"/>
</dbReference>
<feature type="transmembrane region" description="Helical" evidence="7">
    <location>
        <begin position="136"/>
        <end position="155"/>
    </location>
</feature>
<feature type="transmembrane region" description="Helical" evidence="7">
    <location>
        <begin position="333"/>
        <end position="356"/>
    </location>
</feature>
<dbReference type="PANTHER" id="PTHR43266">
    <property type="entry name" value="MACROLIDE-EFFLUX PROTEIN"/>
    <property type="match status" value="1"/>
</dbReference>
<feature type="transmembrane region" description="Helical" evidence="7">
    <location>
        <begin position="45"/>
        <end position="66"/>
    </location>
</feature>
<dbReference type="GO" id="GO:0005886">
    <property type="term" value="C:plasma membrane"/>
    <property type="evidence" value="ECO:0007669"/>
    <property type="project" value="UniProtKB-SubCell"/>
</dbReference>
<dbReference type="InterPro" id="IPR011701">
    <property type="entry name" value="MFS"/>
</dbReference>
<dbReference type="Pfam" id="PF07690">
    <property type="entry name" value="MFS_1"/>
    <property type="match status" value="1"/>
</dbReference>
<evidence type="ECO:0000256" key="4">
    <source>
        <dbReference type="ARBA" id="ARBA00022692"/>
    </source>
</evidence>
<evidence type="ECO:0000256" key="5">
    <source>
        <dbReference type="ARBA" id="ARBA00022989"/>
    </source>
</evidence>
<keyword evidence="4 7" id="KW-0812">Transmembrane</keyword>
<dbReference type="EMBL" id="UHIA01000003">
    <property type="protein sequence ID" value="SUO92732.1"/>
    <property type="molecule type" value="Genomic_DNA"/>
</dbReference>
<evidence type="ECO:0000256" key="6">
    <source>
        <dbReference type="ARBA" id="ARBA00023136"/>
    </source>
</evidence>
<keyword evidence="5 7" id="KW-1133">Transmembrane helix</keyword>
<gene>
    <name evidence="9" type="primary">lplT</name>
    <name evidence="9" type="ORF">NCTC10717_00710</name>
</gene>
<feature type="transmembrane region" description="Helical" evidence="7">
    <location>
        <begin position="227"/>
        <end position="245"/>
    </location>
</feature>
<dbReference type="Proteomes" id="UP000254575">
    <property type="component" value="Unassembled WGS sequence"/>
</dbReference>
<keyword evidence="10" id="KW-1185">Reference proteome</keyword>
<feature type="transmembrane region" description="Helical" evidence="7">
    <location>
        <begin position="78"/>
        <end position="97"/>
    </location>
</feature>
<name>A0A380MKI6_9GAMM</name>
<evidence type="ECO:0000259" key="8">
    <source>
        <dbReference type="SMART" id="SM00563"/>
    </source>
</evidence>
<proteinExistence type="predicted"/>
<organism evidence="9 10">
    <name type="scientific">Suttonella indologenes</name>
    <dbReference type="NCBI Taxonomy" id="13276"/>
    <lineage>
        <taxon>Bacteria</taxon>
        <taxon>Pseudomonadati</taxon>
        <taxon>Pseudomonadota</taxon>
        <taxon>Gammaproteobacteria</taxon>
        <taxon>Cardiobacteriales</taxon>
        <taxon>Cardiobacteriaceae</taxon>
        <taxon>Suttonella</taxon>
    </lineage>
</organism>
<sequence>MLFFSRRFFPFFIVQFFGAFNDNLFKNAMLIYFSLMFSAQTLSLYTNLAMALFILPMFIFSAWSGLVAESIEKKRLIVLLKIMEILIMSAGVFAFLWQQPWLMMGVLCLLGIQSAFFGPVKYGILPERLKAQELMLGNGLVEAGTFLAILTGTILGADLVARGFGQELQIIGFKYLYAAMLSAAGIGFVAACFVPKQSLGKQEQLPPFKPWTQTKALLSYTYGQKSLFQAILANSWFWLLGAVLLTQIPQFSKDVLGANPQITTYLLALFSIGIGIGSIAAAKLTAGRIETGLSVLAAWLMLPFLLGIALSAGNSVNVQSSLNFAQFYRQGDFWTVSILFFGMAFTGGLYIVPLYAKLQHQSEEGNKSRIIAANNIINSLAIVFISLFSVLILSILGLSMRSLFLIVSAAHIAVAVWLFRREPQYSLRLIAILMSYGFYRLRIVGKERLPQQGAALLICNHVSYMDSQIIIAASRRRVRFMIYYLIYRFKPLTWLFKSAGTIPIAGKRENAQIFNQAFDIVSESLKNGEQVLIFPEGKLTTDGEIGVFQRGAEFILKRDPVPVIPLYIDNLWGSFFSRHGGLFKGKPRKFRALISVYVGEALPPDANIDDMRAAVKQLEMQAKTARGI</sequence>
<feature type="transmembrane region" description="Helical" evidence="7">
    <location>
        <begin position="376"/>
        <end position="396"/>
    </location>
</feature>
<dbReference type="GO" id="GO:0016746">
    <property type="term" value="F:acyltransferase activity"/>
    <property type="evidence" value="ECO:0007669"/>
    <property type="project" value="InterPro"/>
</dbReference>
<dbReference type="SUPFAM" id="SSF69593">
    <property type="entry name" value="Glycerol-3-phosphate (1)-acyltransferase"/>
    <property type="match status" value="1"/>
</dbReference>
<feature type="transmembrane region" description="Helical" evidence="7">
    <location>
        <begin position="265"/>
        <end position="286"/>
    </location>
</feature>
<reference evidence="9 10" key="1">
    <citation type="submission" date="2018-06" db="EMBL/GenBank/DDBJ databases">
        <authorList>
            <consortium name="Pathogen Informatics"/>
            <person name="Doyle S."/>
        </authorList>
    </citation>
    <scope>NUCLEOTIDE SEQUENCE [LARGE SCALE GENOMIC DNA]</scope>
    <source>
        <strain evidence="9 10">NCTC10717</strain>
    </source>
</reference>
<evidence type="ECO:0000256" key="7">
    <source>
        <dbReference type="SAM" id="Phobius"/>
    </source>
</evidence>
<dbReference type="Pfam" id="PF01553">
    <property type="entry name" value="Acyltransferase"/>
    <property type="match status" value="1"/>
</dbReference>
<accession>A0A380MKI6</accession>
<dbReference type="CDD" id="cd07989">
    <property type="entry name" value="LPLAT_AGPAT-like"/>
    <property type="match status" value="1"/>
</dbReference>
<dbReference type="RefSeq" id="WP_115217971.1">
    <property type="nucleotide sequence ID" value="NZ_UHIA01000003.1"/>
</dbReference>
<dbReference type="PANTHER" id="PTHR43266:SF2">
    <property type="entry name" value="MAJOR FACILITATOR SUPERFAMILY (MFS) PROFILE DOMAIN-CONTAINING PROTEIN"/>
    <property type="match status" value="1"/>
</dbReference>
<dbReference type="GO" id="GO:0022857">
    <property type="term" value="F:transmembrane transporter activity"/>
    <property type="evidence" value="ECO:0007669"/>
    <property type="project" value="InterPro"/>
</dbReference>
<feature type="transmembrane region" description="Helical" evidence="7">
    <location>
        <begin position="402"/>
        <end position="419"/>
    </location>
</feature>